<proteinExistence type="predicted"/>
<evidence type="ECO:0000313" key="2">
    <source>
        <dbReference type="Proteomes" id="UP000827986"/>
    </source>
</evidence>
<protein>
    <submittedName>
        <fullName evidence="1">Uncharacterized protein</fullName>
    </submittedName>
</protein>
<dbReference type="EMBL" id="JAHDVG010000484">
    <property type="protein sequence ID" value="KAH1170232.1"/>
    <property type="molecule type" value="Genomic_DNA"/>
</dbReference>
<name>A0A9D4AP30_9SAUR</name>
<dbReference type="AlphaFoldDB" id="A0A9D4AP30"/>
<reference evidence="1" key="1">
    <citation type="submission" date="2021-09" db="EMBL/GenBank/DDBJ databases">
        <title>The genome of Mauremys mutica provides insights into the evolution of semi-aquatic lifestyle.</title>
        <authorList>
            <person name="Gong S."/>
            <person name="Gao Y."/>
        </authorList>
    </citation>
    <scope>NUCLEOTIDE SEQUENCE</scope>
    <source>
        <strain evidence="1">MM-2020</strain>
        <tissue evidence="1">Muscle</tissue>
    </source>
</reference>
<gene>
    <name evidence="1" type="ORF">KIL84_001217</name>
</gene>
<dbReference type="Proteomes" id="UP000827986">
    <property type="component" value="Unassembled WGS sequence"/>
</dbReference>
<evidence type="ECO:0000313" key="1">
    <source>
        <dbReference type="EMBL" id="KAH1170232.1"/>
    </source>
</evidence>
<comment type="caution">
    <text evidence="1">The sequence shown here is derived from an EMBL/GenBank/DDBJ whole genome shotgun (WGS) entry which is preliminary data.</text>
</comment>
<sequence length="101" mass="11308">MKRFSTIKAGVRLLPVSSLGLYSPTTATFIVHVIRIFPSALLIAQVQNARSVHSNPLNFRQQQQSSCTKTFWCQEILILPYISETRSAEKNNSDLKSGKAK</sequence>
<keyword evidence="2" id="KW-1185">Reference proteome</keyword>
<organism evidence="1 2">
    <name type="scientific">Mauremys mutica</name>
    <name type="common">yellowpond turtle</name>
    <dbReference type="NCBI Taxonomy" id="74926"/>
    <lineage>
        <taxon>Eukaryota</taxon>
        <taxon>Metazoa</taxon>
        <taxon>Chordata</taxon>
        <taxon>Craniata</taxon>
        <taxon>Vertebrata</taxon>
        <taxon>Euteleostomi</taxon>
        <taxon>Archelosauria</taxon>
        <taxon>Testudinata</taxon>
        <taxon>Testudines</taxon>
        <taxon>Cryptodira</taxon>
        <taxon>Durocryptodira</taxon>
        <taxon>Testudinoidea</taxon>
        <taxon>Geoemydidae</taxon>
        <taxon>Geoemydinae</taxon>
        <taxon>Mauremys</taxon>
    </lineage>
</organism>
<accession>A0A9D4AP30</accession>